<dbReference type="InterPro" id="IPR013328">
    <property type="entry name" value="6PGD_dom2"/>
</dbReference>
<evidence type="ECO:0000313" key="3">
    <source>
        <dbReference type="Proteomes" id="UP001500449"/>
    </source>
</evidence>
<keyword evidence="3" id="KW-1185">Reference proteome</keyword>
<dbReference type="Pfam" id="PF08546">
    <property type="entry name" value="ApbA_C"/>
    <property type="match status" value="1"/>
</dbReference>
<accession>A0ABN2NBH6</accession>
<dbReference type="SUPFAM" id="SSF48179">
    <property type="entry name" value="6-phosphogluconate dehydrogenase C-terminal domain-like"/>
    <property type="match status" value="1"/>
</dbReference>
<name>A0ABN2NBH6_9PSEU</name>
<dbReference type="InterPro" id="IPR008927">
    <property type="entry name" value="6-PGluconate_DH-like_C_sf"/>
</dbReference>
<dbReference type="Gene3D" id="1.10.1040.10">
    <property type="entry name" value="N-(1-d-carboxylethyl)-l-norvaline Dehydrogenase, domain 2"/>
    <property type="match status" value="1"/>
</dbReference>
<sequence length="119" mass="12386">MGLHCGRGRATGLVGGSVGELVAAGGSWIAAQLVTEAAAFAAAQGFAQREEPLARARGTVTEPDSELVPSLLQDLRSGNRTEAEHVLGDLVARRPDPTPGLLDAALVRLRVHEALRSAR</sequence>
<dbReference type="RefSeq" id="WP_344420447.1">
    <property type="nucleotide sequence ID" value="NZ_BAAAQK010000018.1"/>
</dbReference>
<comment type="caution">
    <text evidence="2">The sequence shown here is derived from an EMBL/GenBank/DDBJ whole genome shotgun (WGS) entry which is preliminary data.</text>
</comment>
<protein>
    <recommendedName>
        <fullName evidence="1">Ketopantoate reductase C-terminal domain-containing protein</fullName>
    </recommendedName>
</protein>
<dbReference type="InterPro" id="IPR013752">
    <property type="entry name" value="KPA_reductase"/>
</dbReference>
<proteinExistence type="predicted"/>
<evidence type="ECO:0000313" key="2">
    <source>
        <dbReference type="EMBL" id="GAA1859952.1"/>
    </source>
</evidence>
<gene>
    <name evidence="2" type="ORF">GCM10009836_45120</name>
</gene>
<reference evidence="2 3" key="1">
    <citation type="journal article" date="2019" name="Int. J. Syst. Evol. Microbiol.">
        <title>The Global Catalogue of Microorganisms (GCM) 10K type strain sequencing project: providing services to taxonomists for standard genome sequencing and annotation.</title>
        <authorList>
            <consortium name="The Broad Institute Genomics Platform"/>
            <consortium name="The Broad Institute Genome Sequencing Center for Infectious Disease"/>
            <person name="Wu L."/>
            <person name="Ma J."/>
        </authorList>
    </citation>
    <scope>NUCLEOTIDE SEQUENCE [LARGE SCALE GENOMIC DNA]</scope>
    <source>
        <strain evidence="2 3">JCM 16009</strain>
    </source>
</reference>
<dbReference type="Proteomes" id="UP001500449">
    <property type="component" value="Unassembled WGS sequence"/>
</dbReference>
<feature type="domain" description="Ketopantoate reductase C-terminal" evidence="1">
    <location>
        <begin position="10"/>
        <end position="92"/>
    </location>
</feature>
<organism evidence="2 3">
    <name type="scientific">Pseudonocardia ailaonensis</name>
    <dbReference type="NCBI Taxonomy" id="367279"/>
    <lineage>
        <taxon>Bacteria</taxon>
        <taxon>Bacillati</taxon>
        <taxon>Actinomycetota</taxon>
        <taxon>Actinomycetes</taxon>
        <taxon>Pseudonocardiales</taxon>
        <taxon>Pseudonocardiaceae</taxon>
        <taxon>Pseudonocardia</taxon>
    </lineage>
</organism>
<dbReference type="EMBL" id="BAAAQK010000018">
    <property type="protein sequence ID" value="GAA1859952.1"/>
    <property type="molecule type" value="Genomic_DNA"/>
</dbReference>
<evidence type="ECO:0000259" key="1">
    <source>
        <dbReference type="Pfam" id="PF08546"/>
    </source>
</evidence>